<gene>
    <name evidence="2" type="ORF">HERILL_LOCUS3074</name>
</gene>
<dbReference type="InParanoid" id="A0A7R8UG14"/>
<dbReference type="EMBL" id="LR899009">
    <property type="protein sequence ID" value="CAD7079887.1"/>
    <property type="molecule type" value="Genomic_DNA"/>
</dbReference>
<reference evidence="2 3" key="1">
    <citation type="submission" date="2020-11" db="EMBL/GenBank/DDBJ databases">
        <authorList>
            <person name="Wallbank WR R."/>
            <person name="Pardo Diaz C."/>
            <person name="Kozak K."/>
            <person name="Martin S."/>
            <person name="Jiggins C."/>
            <person name="Moest M."/>
            <person name="Warren A I."/>
            <person name="Generalovic N T."/>
            <person name="Byers J.R.P. K."/>
            <person name="Montejo-Kovacevich G."/>
            <person name="Yen C E."/>
        </authorList>
    </citation>
    <scope>NUCLEOTIDE SEQUENCE [LARGE SCALE GENOMIC DNA]</scope>
</reference>
<dbReference type="Proteomes" id="UP000594454">
    <property type="component" value="Chromosome 1"/>
</dbReference>
<dbReference type="AlphaFoldDB" id="A0A7R8UG14"/>
<protein>
    <submittedName>
        <fullName evidence="2">Uncharacterized protein</fullName>
    </submittedName>
</protein>
<evidence type="ECO:0000313" key="3">
    <source>
        <dbReference type="Proteomes" id="UP000594454"/>
    </source>
</evidence>
<feature type="compositionally biased region" description="Polar residues" evidence="1">
    <location>
        <begin position="59"/>
        <end position="85"/>
    </location>
</feature>
<evidence type="ECO:0000313" key="2">
    <source>
        <dbReference type="EMBL" id="CAD7079887.1"/>
    </source>
</evidence>
<feature type="region of interest" description="Disordered" evidence="1">
    <location>
        <begin position="54"/>
        <end position="85"/>
    </location>
</feature>
<evidence type="ECO:0000256" key="1">
    <source>
        <dbReference type="SAM" id="MobiDB-lite"/>
    </source>
</evidence>
<accession>A0A7R8UG14</accession>
<name>A0A7R8UG14_HERIL</name>
<keyword evidence="3" id="KW-1185">Reference proteome</keyword>
<organism evidence="2 3">
    <name type="scientific">Hermetia illucens</name>
    <name type="common">Black soldier fly</name>
    <dbReference type="NCBI Taxonomy" id="343691"/>
    <lineage>
        <taxon>Eukaryota</taxon>
        <taxon>Metazoa</taxon>
        <taxon>Ecdysozoa</taxon>
        <taxon>Arthropoda</taxon>
        <taxon>Hexapoda</taxon>
        <taxon>Insecta</taxon>
        <taxon>Pterygota</taxon>
        <taxon>Neoptera</taxon>
        <taxon>Endopterygota</taxon>
        <taxon>Diptera</taxon>
        <taxon>Brachycera</taxon>
        <taxon>Stratiomyomorpha</taxon>
        <taxon>Stratiomyidae</taxon>
        <taxon>Hermetiinae</taxon>
        <taxon>Hermetia</taxon>
    </lineage>
</organism>
<proteinExistence type="predicted"/>
<sequence length="85" mass="9255">MCSRVEEKLKNGKGRKSMAVLPVTRFDCNAKRKVAARTFKAVVLALGLQSMLANPNAPPNNSIGSHHSTVYKSDLNASQDFPENP</sequence>